<feature type="region of interest" description="Disordered" evidence="1">
    <location>
        <begin position="64"/>
        <end position="88"/>
    </location>
</feature>
<protein>
    <submittedName>
        <fullName evidence="2">Uncharacterized protein</fullName>
    </submittedName>
</protein>
<accession>A0A554NCS1</accession>
<feature type="compositionally biased region" description="Low complexity" evidence="1">
    <location>
        <begin position="195"/>
        <end position="206"/>
    </location>
</feature>
<name>A0A554NCS1_9EURY</name>
<gene>
    <name evidence="2" type="ORF">DP107_04870</name>
</gene>
<proteinExistence type="predicted"/>
<evidence type="ECO:0000313" key="3">
    <source>
        <dbReference type="Proteomes" id="UP000319894"/>
    </source>
</evidence>
<evidence type="ECO:0000313" key="2">
    <source>
        <dbReference type="EMBL" id="TSD15186.1"/>
    </source>
</evidence>
<evidence type="ECO:0000256" key="1">
    <source>
        <dbReference type="SAM" id="MobiDB-lite"/>
    </source>
</evidence>
<dbReference type="EMBL" id="QMDX01000002">
    <property type="protein sequence ID" value="TSD15186.1"/>
    <property type="molecule type" value="Genomic_DNA"/>
</dbReference>
<feature type="region of interest" description="Disordered" evidence="1">
    <location>
        <begin position="195"/>
        <end position="243"/>
    </location>
</feature>
<comment type="caution">
    <text evidence="2">The sequence shown here is derived from an EMBL/GenBank/DDBJ whole genome shotgun (WGS) entry which is preliminary data.</text>
</comment>
<feature type="compositionally biased region" description="Low complexity" evidence="1">
    <location>
        <begin position="233"/>
        <end position="243"/>
    </location>
</feature>
<keyword evidence="3" id="KW-1185">Reference proteome</keyword>
<dbReference type="Proteomes" id="UP000319894">
    <property type="component" value="Unassembled WGS sequence"/>
</dbReference>
<reference evidence="2 3" key="1">
    <citation type="submission" date="2018-06" db="EMBL/GenBank/DDBJ databases">
        <title>Natronomonas sp. F16-60 a new haloarchaeon isolated from a solar saltern of Isla Cristina, Huelva, Spain.</title>
        <authorList>
            <person name="Duran-Viseras A."/>
            <person name="Sanchez-Porro C."/>
            <person name="Ventosa A."/>
        </authorList>
    </citation>
    <scope>NUCLEOTIDE SEQUENCE [LARGE SCALE GENOMIC DNA]</scope>
    <source>
        <strain evidence="2 3">F16-60</strain>
    </source>
</reference>
<dbReference type="AlphaFoldDB" id="A0A554NCS1"/>
<sequence length="243" mass="25743">MLPCNRTTHRPGPLRSRATVRPVRVANRTAYRVDRTRRGTNWSGYTTAGTEPTEYATGGRVFERRPADGPVRARPLAQPRGREGPVGDRAEAVVARYPAADRTTVEPGAAEGAAYVIRGNDAPPAVTTATEESVAGYRVTAFVESSGRVRAMAARWRDGTRAVVTVRMRYRAVGETTVTPPSWFRGDDVRAAAGNGTAGATVGSASQRGPATTDAPAGQSSPRMPRSVIRMGSSTSSASSSVR</sequence>
<dbReference type="InParanoid" id="A0A554NCS1"/>
<organism evidence="2 3">
    <name type="scientific">Haloglomus irregulare</name>
    <dbReference type="NCBI Taxonomy" id="2234134"/>
    <lineage>
        <taxon>Archaea</taxon>
        <taxon>Methanobacteriati</taxon>
        <taxon>Methanobacteriota</taxon>
        <taxon>Stenosarchaea group</taxon>
        <taxon>Halobacteria</taxon>
        <taxon>Halobacteriales</taxon>
        <taxon>Natronomonadaceae</taxon>
        <taxon>Haloglomus</taxon>
    </lineage>
</organism>